<organism evidence="1 2">
    <name type="scientific">Edaphochlamys debaryana</name>
    <dbReference type="NCBI Taxonomy" id="47281"/>
    <lineage>
        <taxon>Eukaryota</taxon>
        <taxon>Viridiplantae</taxon>
        <taxon>Chlorophyta</taxon>
        <taxon>core chlorophytes</taxon>
        <taxon>Chlorophyceae</taxon>
        <taxon>CS clade</taxon>
        <taxon>Chlamydomonadales</taxon>
        <taxon>Chlamydomonadales incertae sedis</taxon>
        <taxon>Edaphochlamys</taxon>
    </lineage>
</organism>
<dbReference type="OrthoDB" id="508259at2759"/>
<protein>
    <recommendedName>
        <fullName evidence="3">Apple domain-containing protein</fullName>
    </recommendedName>
</protein>
<evidence type="ECO:0008006" key="3">
    <source>
        <dbReference type="Google" id="ProtNLM"/>
    </source>
</evidence>
<keyword evidence="2" id="KW-1185">Reference proteome</keyword>
<sequence>MTKPDVEHAAGAGAGAVPEKPQNPLKTVLIALLALACGFLTMNFHHILKTTHIHLSLSHHHKASAFCAFTGCQMEDPAVAAAAAAKAAADKLAAEQLANTTKAMTARVCGSPAIDGYAHVVPKCLEDSPTAQWWNAYYAGGGKQGDLVVHIEKQADYDGLAVFWGINNKKNSVEECAAHCLKHLPNTVDGPFKALPCNAFAYCPDEVCFEPDAHHHTKGDCWLKFTEGPAWPEVNMRGEFPPDFRQRHPTAPKASQWQSGVLLPPGVVLTNGTWGPRYKW</sequence>
<name>A0A836C3L7_9CHLO</name>
<dbReference type="PANTHER" id="PTHR33344">
    <property type="entry name" value="OS02G0761600 PROTEIN"/>
    <property type="match status" value="1"/>
</dbReference>
<evidence type="ECO:0000313" key="1">
    <source>
        <dbReference type="EMBL" id="KAG2499241.1"/>
    </source>
</evidence>
<reference evidence="1" key="1">
    <citation type="journal article" date="2020" name="bioRxiv">
        <title>Comparative genomics of Chlamydomonas.</title>
        <authorList>
            <person name="Craig R.J."/>
            <person name="Hasan A.R."/>
            <person name="Ness R.W."/>
            <person name="Keightley P.D."/>
        </authorList>
    </citation>
    <scope>NUCLEOTIDE SEQUENCE</scope>
    <source>
        <strain evidence="1">CCAP 11/70</strain>
    </source>
</reference>
<dbReference type="EMBL" id="JAEHOE010000007">
    <property type="protein sequence ID" value="KAG2499241.1"/>
    <property type="molecule type" value="Genomic_DNA"/>
</dbReference>
<dbReference type="Proteomes" id="UP000612055">
    <property type="component" value="Unassembled WGS sequence"/>
</dbReference>
<accession>A0A836C3L7</accession>
<evidence type="ECO:0000313" key="2">
    <source>
        <dbReference type="Proteomes" id="UP000612055"/>
    </source>
</evidence>
<comment type="caution">
    <text evidence="1">The sequence shown here is derived from an EMBL/GenBank/DDBJ whole genome shotgun (WGS) entry which is preliminary data.</text>
</comment>
<gene>
    <name evidence="1" type="ORF">HYH03_002820</name>
</gene>
<dbReference type="AlphaFoldDB" id="A0A836C3L7"/>
<proteinExistence type="predicted"/>